<reference evidence="3" key="1">
    <citation type="submission" date="2022-11" db="UniProtKB">
        <authorList>
            <consortium name="WormBaseParasite"/>
        </authorList>
    </citation>
    <scope>IDENTIFICATION</scope>
</reference>
<keyword evidence="1" id="KW-0472">Membrane</keyword>
<evidence type="ECO:0000313" key="3">
    <source>
        <dbReference type="WBParaSite" id="ACRNAN_Path_213.g771.t2"/>
    </source>
</evidence>
<organism evidence="2 3">
    <name type="scientific">Acrobeloides nanus</name>
    <dbReference type="NCBI Taxonomy" id="290746"/>
    <lineage>
        <taxon>Eukaryota</taxon>
        <taxon>Metazoa</taxon>
        <taxon>Ecdysozoa</taxon>
        <taxon>Nematoda</taxon>
        <taxon>Chromadorea</taxon>
        <taxon>Rhabditida</taxon>
        <taxon>Tylenchina</taxon>
        <taxon>Cephalobomorpha</taxon>
        <taxon>Cephaloboidea</taxon>
        <taxon>Cephalobidae</taxon>
        <taxon>Acrobeloides</taxon>
    </lineage>
</organism>
<protein>
    <submittedName>
        <fullName evidence="3">NADH dehydrogenase subunit 6</fullName>
    </submittedName>
</protein>
<dbReference type="Gene3D" id="1.20.140.150">
    <property type="match status" value="1"/>
</dbReference>
<proteinExistence type="predicted"/>
<keyword evidence="1" id="KW-1133">Transmembrane helix</keyword>
<feature type="transmembrane region" description="Helical" evidence="1">
    <location>
        <begin position="118"/>
        <end position="141"/>
    </location>
</feature>
<name>A0A914C4K2_9BILA</name>
<dbReference type="InterPro" id="IPR009545">
    <property type="entry name" value="Claudin-like"/>
</dbReference>
<dbReference type="Proteomes" id="UP000887540">
    <property type="component" value="Unplaced"/>
</dbReference>
<feature type="transmembrane region" description="Helical" evidence="1">
    <location>
        <begin position="7"/>
        <end position="28"/>
    </location>
</feature>
<keyword evidence="1" id="KW-0812">Transmembrane</keyword>
<evidence type="ECO:0000256" key="1">
    <source>
        <dbReference type="SAM" id="Phobius"/>
    </source>
</evidence>
<evidence type="ECO:0000313" key="2">
    <source>
        <dbReference type="Proteomes" id="UP000887540"/>
    </source>
</evidence>
<feature type="transmembrane region" description="Helical" evidence="1">
    <location>
        <begin position="69"/>
        <end position="92"/>
    </location>
</feature>
<dbReference type="AlphaFoldDB" id="A0A914C4K2"/>
<dbReference type="WBParaSite" id="ACRNAN_Path_213.g771.t2">
    <property type="protein sequence ID" value="ACRNAN_Path_213.g771.t2"/>
    <property type="gene ID" value="ACRNAN_Path_213.g771"/>
</dbReference>
<keyword evidence="2" id="KW-1185">Reference proteome</keyword>
<feature type="transmembrane region" description="Helical" evidence="1">
    <location>
        <begin position="40"/>
        <end position="62"/>
    </location>
</feature>
<accession>A0A914C4K2</accession>
<dbReference type="Pfam" id="PF06653">
    <property type="entry name" value="Claudin_3"/>
    <property type="match status" value="1"/>
</dbReference>
<sequence>MARDGKLHVMIFVLLVSMSFTPCASTLAGGWDKQTWERAVIVLMLAALLFEIVIFFTFLATFCKSFQAFIPLSFLAFIATILLLISIILYGAKSNSKIAYIPAASGELNANHDLGYSYWLAVTSTIIMAIATVFGIVLSAIPSRRPPLLITN</sequence>